<dbReference type="Gene3D" id="3.10.50.40">
    <property type="match status" value="1"/>
</dbReference>
<dbReference type="SUPFAM" id="SSF54534">
    <property type="entry name" value="FKBP-like"/>
    <property type="match status" value="1"/>
</dbReference>
<gene>
    <name evidence="9" type="ORF">SAMN05443575_2474</name>
</gene>
<dbReference type="PANTHER" id="PTHR43811:SF19">
    <property type="entry name" value="39 KDA FK506-BINDING NUCLEAR PROTEIN"/>
    <property type="match status" value="1"/>
</dbReference>
<dbReference type="Pfam" id="PF00254">
    <property type="entry name" value="FKBP_C"/>
    <property type="match status" value="1"/>
</dbReference>
<dbReference type="EC" id="5.2.1.8" evidence="6"/>
<dbReference type="EMBL" id="FQVU01000003">
    <property type="protein sequence ID" value="SHG65326.1"/>
    <property type="molecule type" value="Genomic_DNA"/>
</dbReference>
<evidence type="ECO:0000256" key="1">
    <source>
        <dbReference type="ARBA" id="ARBA00000971"/>
    </source>
</evidence>
<keyword evidence="7" id="KW-0812">Transmembrane</keyword>
<keyword evidence="10" id="KW-1185">Reference proteome</keyword>
<evidence type="ECO:0000256" key="3">
    <source>
        <dbReference type="ARBA" id="ARBA00023110"/>
    </source>
</evidence>
<evidence type="ECO:0000256" key="2">
    <source>
        <dbReference type="ARBA" id="ARBA00006577"/>
    </source>
</evidence>
<dbReference type="PANTHER" id="PTHR43811">
    <property type="entry name" value="FKBP-TYPE PEPTIDYL-PROLYL CIS-TRANS ISOMERASE FKPA"/>
    <property type="match status" value="1"/>
</dbReference>
<evidence type="ECO:0000256" key="6">
    <source>
        <dbReference type="RuleBase" id="RU003915"/>
    </source>
</evidence>
<evidence type="ECO:0000259" key="8">
    <source>
        <dbReference type="PROSITE" id="PS50059"/>
    </source>
</evidence>
<sequence>MATNKQRRDAERLRLQRQLDQRRQREAARKRLTLIASVVGTLVVIAVVVVAVIAGTSGGDDDTSAQSGGQPSKTASSSAAASSTAAAAANCDDVAKLKGAVTFQGVTVANPTNLKKEPKVCSAGKADPKALLVKDLVVGKGKAPALTSNVTVQYTGQLYRKGTQFDSSWSRGKAAPFNLQQVVPGFTQGIGGNGKAVKPMKVGGRRIVVMPAALGYGAQANNGIPANSALVFVIDLTKVG</sequence>
<keyword evidence="4 5" id="KW-0413">Isomerase</keyword>
<dbReference type="Proteomes" id="UP000186132">
    <property type="component" value="Unassembled WGS sequence"/>
</dbReference>
<feature type="domain" description="PPIase FKBP-type" evidence="8">
    <location>
        <begin position="147"/>
        <end position="240"/>
    </location>
</feature>
<dbReference type="InterPro" id="IPR046357">
    <property type="entry name" value="PPIase_dom_sf"/>
</dbReference>
<reference evidence="9 10" key="1">
    <citation type="submission" date="2016-11" db="EMBL/GenBank/DDBJ databases">
        <authorList>
            <person name="Jaros S."/>
            <person name="Januszkiewicz K."/>
            <person name="Wedrychowicz H."/>
        </authorList>
    </citation>
    <scope>NUCLEOTIDE SEQUENCE [LARGE SCALE GENOMIC DNA]</scope>
    <source>
        <strain evidence="9 10">DSM 45627</strain>
    </source>
</reference>
<keyword evidence="7" id="KW-0472">Membrane</keyword>
<evidence type="ECO:0000313" key="9">
    <source>
        <dbReference type="EMBL" id="SHG65326.1"/>
    </source>
</evidence>
<evidence type="ECO:0000313" key="10">
    <source>
        <dbReference type="Proteomes" id="UP000186132"/>
    </source>
</evidence>
<evidence type="ECO:0000256" key="7">
    <source>
        <dbReference type="SAM" id="Phobius"/>
    </source>
</evidence>
<comment type="similarity">
    <text evidence="2 6">Belongs to the FKBP-type PPIase family.</text>
</comment>
<comment type="catalytic activity">
    <reaction evidence="1 5 6">
        <text>[protein]-peptidylproline (omega=180) = [protein]-peptidylproline (omega=0)</text>
        <dbReference type="Rhea" id="RHEA:16237"/>
        <dbReference type="Rhea" id="RHEA-COMP:10747"/>
        <dbReference type="Rhea" id="RHEA-COMP:10748"/>
        <dbReference type="ChEBI" id="CHEBI:83833"/>
        <dbReference type="ChEBI" id="CHEBI:83834"/>
        <dbReference type="EC" id="5.2.1.8"/>
    </reaction>
</comment>
<dbReference type="RefSeq" id="WP_073390617.1">
    <property type="nucleotide sequence ID" value="NZ_FQVU01000003.1"/>
</dbReference>
<accession>A0A1M5LK33</accession>
<keyword evidence="3 5" id="KW-0697">Rotamase</keyword>
<proteinExistence type="inferred from homology"/>
<evidence type="ECO:0000256" key="5">
    <source>
        <dbReference type="PROSITE-ProRule" id="PRU00277"/>
    </source>
</evidence>
<dbReference type="InterPro" id="IPR001179">
    <property type="entry name" value="PPIase_FKBP_dom"/>
</dbReference>
<dbReference type="AlphaFoldDB" id="A0A1M5LK33"/>
<dbReference type="OrthoDB" id="25996at2"/>
<evidence type="ECO:0000256" key="4">
    <source>
        <dbReference type="ARBA" id="ARBA00023235"/>
    </source>
</evidence>
<dbReference type="STRING" id="1206085.SAMN05443575_2474"/>
<dbReference type="GO" id="GO:0003755">
    <property type="term" value="F:peptidyl-prolyl cis-trans isomerase activity"/>
    <property type="evidence" value="ECO:0007669"/>
    <property type="project" value="UniProtKB-UniRule"/>
</dbReference>
<feature type="transmembrane region" description="Helical" evidence="7">
    <location>
        <begin position="32"/>
        <end position="54"/>
    </location>
</feature>
<name>A0A1M5LK33_9ACTN</name>
<keyword evidence="7" id="KW-1133">Transmembrane helix</keyword>
<organism evidence="9 10">
    <name type="scientific">Jatrophihabitans endophyticus</name>
    <dbReference type="NCBI Taxonomy" id="1206085"/>
    <lineage>
        <taxon>Bacteria</taxon>
        <taxon>Bacillati</taxon>
        <taxon>Actinomycetota</taxon>
        <taxon>Actinomycetes</taxon>
        <taxon>Jatrophihabitantales</taxon>
        <taxon>Jatrophihabitantaceae</taxon>
        <taxon>Jatrophihabitans</taxon>
    </lineage>
</organism>
<dbReference type="PROSITE" id="PS50059">
    <property type="entry name" value="FKBP_PPIASE"/>
    <property type="match status" value="1"/>
</dbReference>
<protein>
    <recommendedName>
        <fullName evidence="6">Peptidyl-prolyl cis-trans isomerase</fullName>
        <ecNumber evidence="6">5.2.1.8</ecNumber>
    </recommendedName>
</protein>